<sequence length="72" mass="7928">MGAKDQNQQGIAHYAALKTAIANGEEQLVKDLLTKQPMQELEKNYLIELAELSNNSGILELLKGTPTFKNAE</sequence>
<accession>A0ABN1LEJ6</accession>
<comment type="caution">
    <text evidence="1">The sequence shown here is derived from an EMBL/GenBank/DDBJ whole genome shotgun (WGS) entry which is preliminary data.</text>
</comment>
<keyword evidence="2" id="KW-1185">Reference proteome</keyword>
<dbReference type="Proteomes" id="UP001500359">
    <property type="component" value="Unassembled WGS sequence"/>
</dbReference>
<organism evidence="1 2">
    <name type="scientific">Aliiglaciecola litoralis</name>
    <dbReference type="NCBI Taxonomy" id="582857"/>
    <lineage>
        <taxon>Bacteria</taxon>
        <taxon>Pseudomonadati</taxon>
        <taxon>Pseudomonadota</taxon>
        <taxon>Gammaproteobacteria</taxon>
        <taxon>Alteromonadales</taxon>
        <taxon>Alteromonadaceae</taxon>
        <taxon>Aliiglaciecola</taxon>
    </lineage>
</organism>
<reference evidence="1 2" key="1">
    <citation type="journal article" date="2019" name="Int. J. Syst. Evol. Microbiol.">
        <title>The Global Catalogue of Microorganisms (GCM) 10K type strain sequencing project: providing services to taxonomists for standard genome sequencing and annotation.</title>
        <authorList>
            <consortium name="The Broad Institute Genomics Platform"/>
            <consortium name="The Broad Institute Genome Sequencing Center for Infectious Disease"/>
            <person name="Wu L."/>
            <person name="Ma J."/>
        </authorList>
    </citation>
    <scope>NUCLEOTIDE SEQUENCE [LARGE SCALE GENOMIC DNA]</scope>
    <source>
        <strain evidence="1 2">JCM 15896</strain>
    </source>
</reference>
<dbReference type="RefSeq" id="WP_343857338.1">
    <property type="nucleotide sequence ID" value="NZ_BAAAFD010000002.1"/>
</dbReference>
<name>A0ABN1LEJ6_9ALTE</name>
<protein>
    <submittedName>
        <fullName evidence="1">Uncharacterized protein</fullName>
    </submittedName>
</protein>
<evidence type="ECO:0000313" key="1">
    <source>
        <dbReference type="EMBL" id="GAA0854566.1"/>
    </source>
</evidence>
<proteinExistence type="predicted"/>
<gene>
    <name evidence="1" type="ORF">GCM10009114_10920</name>
</gene>
<dbReference type="EMBL" id="BAAAFD010000002">
    <property type="protein sequence ID" value="GAA0854566.1"/>
    <property type="molecule type" value="Genomic_DNA"/>
</dbReference>
<evidence type="ECO:0000313" key="2">
    <source>
        <dbReference type="Proteomes" id="UP001500359"/>
    </source>
</evidence>